<name>C4R363_KOMPG</name>
<gene>
    <name evidence="2" type="ordered locus">PAS_chr3_1130</name>
</gene>
<sequence length="323" mass="35965">MTAQSVKLGPLKQSQNKHKWIHSQDLCLLEIVYSMLPDILSTCRNPYKSWNAALNVFNEKSNVQFKQGRTLKERFKALQRSYTAFLAKSVTANQIGCVTGTSGTFPKGTRTTDGVRPMNSELQGMMQKINKSLKNIDNLNTAVIDQTKRLRDEQDMAGSNLSYTVHDDRSGSYSNYTILQNTCGQRSIAKRRLVDYIDHIDGELLRKDVANVQSVVSGPTSRSVRSGQPETHLSGYPDSNEASYPQNSSKTGTPQPNKTESAVPEFTESVCLDAGNLPQFRQLQEQIKLLEAKIVCLDQTLNSKVDLILSYLGQHSGAQRSVE</sequence>
<feature type="compositionally biased region" description="Polar residues" evidence="1">
    <location>
        <begin position="240"/>
        <end position="260"/>
    </location>
</feature>
<reference evidence="2 3" key="1">
    <citation type="journal article" date="2009" name="Nat. Biotechnol.">
        <title>Genome sequence of the recombinant protein production host Pichia pastoris.</title>
        <authorList>
            <person name="De Schutter K."/>
            <person name="Lin Y.C."/>
            <person name="Tiels P."/>
            <person name="Van Hecke A."/>
            <person name="Glinka S."/>
            <person name="Weber-Lehmann J."/>
            <person name="Rouze P."/>
            <person name="Van de Peer Y."/>
            <person name="Callewaert N."/>
        </authorList>
    </citation>
    <scope>NUCLEOTIDE SEQUENCE [LARGE SCALE GENOMIC DNA]</scope>
    <source>
        <strain evidence="3">GS115 / ATCC 20864</strain>
    </source>
</reference>
<dbReference type="SMR" id="C4R363"/>
<evidence type="ECO:0000256" key="1">
    <source>
        <dbReference type="SAM" id="MobiDB-lite"/>
    </source>
</evidence>
<dbReference type="EMBL" id="FN392321">
    <property type="protein sequence ID" value="CAY71197.1"/>
    <property type="molecule type" value="Genomic_DNA"/>
</dbReference>
<organism evidence="2 3">
    <name type="scientific">Komagataella phaffii (strain GS115 / ATCC 20864)</name>
    <name type="common">Yeast</name>
    <name type="synonym">Pichia pastoris</name>
    <dbReference type="NCBI Taxonomy" id="644223"/>
    <lineage>
        <taxon>Eukaryota</taxon>
        <taxon>Fungi</taxon>
        <taxon>Dikarya</taxon>
        <taxon>Ascomycota</taxon>
        <taxon>Saccharomycotina</taxon>
        <taxon>Pichiomycetes</taxon>
        <taxon>Pichiales</taxon>
        <taxon>Pichiaceae</taxon>
        <taxon>Komagataella</taxon>
    </lineage>
</organism>
<protein>
    <submittedName>
        <fullName evidence="2">Uncharacterized protein</fullName>
    </submittedName>
</protein>
<dbReference type="InParanoid" id="C4R363"/>
<keyword evidence="3" id="KW-1185">Reference proteome</keyword>
<dbReference type="HOGENOM" id="CLU_860827_0_0_1"/>
<accession>C4R363</accession>
<dbReference type="AlphaFoldDB" id="C4R363"/>
<evidence type="ECO:0000313" key="2">
    <source>
        <dbReference type="EMBL" id="CAY71197.1"/>
    </source>
</evidence>
<evidence type="ECO:0000313" key="3">
    <source>
        <dbReference type="Proteomes" id="UP000000314"/>
    </source>
</evidence>
<proteinExistence type="predicted"/>
<feature type="compositionally biased region" description="Polar residues" evidence="1">
    <location>
        <begin position="215"/>
        <end position="231"/>
    </location>
</feature>
<dbReference type="KEGG" id="ppa:PAS_chr3_1130"/>
<dbReference type="Proteomes" id="UP000000314">
    <property type="component" value="Chromosome 3"/>
</dbReference>
<feature type="region of interest" description="Disordered" evidence="1">
    <location>
        <begin position="215"/>
        <end position="264"/>
    </location>
</feature>
<dbReference type="OrthoDB" id="4066471at2759"/>
<dbReference type="RefSeq" id="XP_002493376.1">
    <property type="nucleotide sequence ID" value="XM_002493331.1"/>
</dbReference>
<dbReference type="GeneID" id="8200162"/>